<dbReference type="PANTHER" id="PTHR48090:SF3">
    <property type="entry name" value="UNDECAPRENYL-PHOSPHATE 4-DEOXY-4-FORMAMIDO-L-ARABINOSE TRANSFERASE"/>
    <property type="match status" value="1"/>
</dbReference>
<protein>
    <recommendedName>
        <fullName evidence="9">Glycosyltransferase 2-like domain-containing protein</fullName>
    </recommendedName>
</protein>
<feature type="transmembrane region" description="Helical" evidence="8">
    <location>
        <begin position="231"/>
        <end position="252"/>
    </location>
</feature>
<keyword evidence="6 8" id="KW-1133">Transmembrane helix</keyword>
<evidence type="ECO:0000256" key="7">
    <source>
        <dbReference type="ARBA" id="ARBA00023136"/>
    </source>
</evidence>
<reference evidence="10 11" key="1">
    <citation type="submission" date="2022-01" db="EMBL/GenBank/DDBJ databases">
        <title>Desulfofustis limnae sp. nov., a novel mesophilic sulfate-reducing bacterium isolated from marsh soil.</title>
        <authorList>
            <person name="Watanabe M."/>
            <person name="Takahashi A."/>
            <person name="Kojima H."/>
            <person name="Fukui M."/>
        </authorList>
    </citation>
    <scope>NUCLEOTIDE SEQUENCE [LARGE SCALE GENOMIC DNA]</scope>
    <source>
        <strain evidence="10 11">PPLL</strain>
    </source>
</reference>
<gene>
    <name evidence="10" type="ORF">DPPLL_27720</name>
</gene>
<name>A0ABM7WBT7_9BACT</name>
<evidence type="ECO:0000256" key="3">
    <source>
        <dbReference type="ARBA" id="ARBA00022679"/>
    </source>
</evidence>
<evidence type="ECO:0000256" key="8">
    <source>
        <dbReference type="SAM" id="Phobius"/>
    </source>
</evidence>
<dbReference type="SUPFAM" id="SSF53448">
    <property type="entry name" value="Nucleotide-diphospho-sugar transferases"/>
    <property type="match status" value="1"/>
</dbReference>
<dbReference type="InterPro" id="IPR050256">
    <property type="entry name" value="Glycosyltransferase_2"/>
</dbReference>
<dbReference type="PANTHER" id="PTHR48090">
    <property type="entry name" value="UNDECAPRENYL-PHOSPHATE 4-DEOXY-4-FORMAMIDO-L-ARABINOSE TRANSFERASE-RELATED"/>
    <property type="match status" value="1"/>
</dbReference>
<keyword evidence="11" id="KW-1185">Reference proteome</keyword>
<feature type="transmembrane region" description="Helical" evidence="8">
    <location>
        <begin position="264"/>
        <end position="292"/>
    </location>
</feature>
<evidence type="ECO:0000256" key="6">
    <source>
        <dbReference type="ARBA" id="ARBA00022989"/>
    </source>
</evidence>
<dbReference type="InterPro" id="IPR001173">
    <property type="entry name" value="Glyco_trans_2-like"/>
</dbReference>
<evidence type="ECO:0000256" key="4">
    <source>
        <dbReference type="ARBA" id="ARBA00022692"/>
    </source>
</evidence>
<evidence type="ECO:0000259" key="9">
    <source>
        <dbReference type="Pfam" id="PF00535"/>
    </source>
</evidence>
<proteinExistence type="predicted"/>
<dbReference type="Gene3D" id="3.90.550.10">
    <property type="entry name" value="Spore Coat Polysaccharide Biosynthesis Protein SpsA, Chain A"/>
    <property type="match status" value="1"/>
</dbReference>
<feature type="domain" description="Glycosyltransferase 2-like" evidence="9">
    <location>
        <begin position="3"/>
        <end position="165"/>
    </location>
</feature>
<dbReference type="EMBL" id="AP025516">
    <property type="protein sequence ID" value="BDD88407.1"/>
    <property type="molecule type" value="Genomic_DNA"/>
</dbReference>
<keyword evidence="3" id="KW-0808">Transferase</keyword>
<dbReference type="RefSeq" id="WP_284151775.1">
    <property type="nucleotide sequence ID" value="NZ_AP025516.1"/>
</dbReference>
<evidence type="ECO:0000256" key="2">
    <source>
        <dbReference type="ARBA" id="ARBA00022676"/>
    </source>
</evidence>
<dbReference type="Pfam" id="PF00535">
    <property type="entry name" value="Glycos_transf_2"/>
    <property type="match status" value="1"/>
</dbReference>
<sequence length="309" mass="35248">MISIVIPVFNEQASLEPLYRETSTVMEPLNVDWEIVFVDDGSSDGSTAVISALAAADPRVHYVILRRNFGKSAALQVGFKKARGDVIITMDADLQDDPVEIPRFIKKLEGGCDLVSGWKVDRQDPREKTVSSRIFNAVVSKLSGLRLKDYNCGFKCYRRQVIDEIRLYGELHRFIPFLAHKKGFHIREIPVHHRKRQFGTSKFGLERYARGFFDLLTVLFITTYLNRPMHLFGWIGALFFCSGAALFSYLFFGRWLLGQSIGTSPLFSISIFLIGTGIQTFIIGTVAELIVYNRERQQLDSYSIREEDR</sequence>
<dbReference type="CDD" id="cd04187">
    <property type="entry name" value="DPM1_like_bac"/>
    <property type="match status" value="1"/>
</dbReference>
<accession>A0ABM7WBT7</accession>
<evidence type="ECO:0000256" key="1">
    <source>
        <dbReference type="ARBA" id="ARBA00022475"/>
    </source>
</evidence>
<evidence type="ECO:0000256" key="5">
    <source>
        <dbReference type="ARBA" id="ARBA00022985"/>
    </source>
</evidence>
<keyword evidence="4 8" id="KW-0812">Transmembrane</keyword>
<evidence type="ECO:0000313" key="10">
    <source>
        <dbReference type="EMBL" id="BDD88407.1"/>
    </source>
</evidence>
<keyword evidence="7 8" id="KW-0472">Membrane</keyword>
<evidence type="ECO:0000313" key="11">
    <source>
        <dbReference type="Proteomes" id="UP000830055"/>
    </source>
</evidence>
<organism evidence="10 11">
    <name type="scientific">Desulfofustis limnaeus</name>
    <dbReference type="NCBI Taxonomy" id="2740163"/>
    <lineage>
        <taxon>Bacteria</taxon>
        <taxon>Pseudomonadati</taxon>
        <taxon>Thermodesulfobacteriota</taxon>
        <taxon>Desulfobulbia</taxon>
        <taxon>Desulfobulbales</taxon>
        <taxon>Desulfocapsaceae</taxon>
        <taxon>Desulfofustis</taxon>
    </lineage>
</organism>
<dbReference type="InterPro" id="IPR029044">
    <property type="entry name" value="Nucleotide-diphossugar_trans"/>
</dbReference>
<keyword evidence="1" id="KW-1003">Cell membrane</keyword>
<keyword evidence="2" id="KW-0328">Glycosyltransferase</keyword>
<dbReference type="Proteomes" id="UP000830055">
    <property type="component" value="Chromosome"/>
</dbReference>
<keyword evidence="5" id="KW-0448">Lipopolysaccharide biosynthesis</keyword>